<evidence type="ECO:0000256" key="5">
    <source>
        <dbReference type="HAMAP-Rule" id="MF_00376"/>
    </source>
</evidence>
<dbReference type="STRING" id="688867.SAMN05660236_3265"/>
<dbReference type="PANTHER" id="PTHR10695:SF46">
    <property type="entry name" value="BIFUNCTIONAL COENZYME A SYNTHASE-RELATED"/>
    <property type="match status" value="1"/>
</dbReference>
<keyword evidence="4 5" id="KW-0173">Coenzyme A biosynthesis</keyword>
<dbReference type="PANTHER" id="PTHR10695">
    <property type="entry name" value="DEPHOSPHO-COA KINASE-RELATED"/>
    <property type="match status" value="1"/>
</dbReference>
<keyword evidence="2 5" id="KW-0547">Nucleotide-binding</keyword>
<evidence type="ECO:0000256" key="1">
    <source>
        <dbReference type="ARBA" id="ARBA00009018"/>
    </source>
</evidence>
<keyword evidence="5" id="KW-0808">Transferase</keyword>
<dbReference type="SUPFAM" id="SSF52540">
    <property type="entry name" value="P-loop containing nucleoside triphosphate hydrolases"/>
    <property type="match status" value="1"/>
</dbReference>
<evidence type="ECO:0000256" key="6">
    <source>
        <dbReference type="NCBIfam" id="TIGR00152"/>
    </source>
</evidence>
<dbReference type="HAMAP" id="MF_00376">
    <property type="entry name" value="Dephospho_CoA_kinase"/>
    <property type="match status" value="1"/>
</dbReference>
<name>A0A1T5LJC3_9BACT</name>
<comment type="pathway">
    <text evidence="5">Cofactor biosynthesis; coenzyme A biosynthesis; CoA from (R)-pantothenate: step 5/5.</text>
</comment>
<dbReference type="GO" id="GO:0005737">
    <property type="term" value="C:cytoplasm"/>
    <property type="evidence" value="ECO:0007669"/>
    <property type="project" value="UniProtKB-SubCell"/>
</dbReference>
<comment type="function">
    <text evidence="5">Catalyzes the phosphorylation of the 3'-hydroxyl group of dephosphocoenzyme A to form coenzyme A.</text>
</comment>
<comment type="catalytic activity">
    <reaction evidence="5">
        <text>3'-dephospho-CoA + ATP = ADP + CoA + H(+)</text>
        <dbReference type="Rhea" id="RHEA:18245"/>
        <dbReference type="ChEBI" id="CHEBI:15378"/>
        <dbReference type="ChEBI" id="CHEBI:30616"/>
        <dbReference type="ChEBI" id="CHEBI:57287"/>
        <dbReference type="ChEBI" id="CHEBI:57328"/>
        <dbReference type="ChEBI" id="CHEBI:456216"/>
        <dbReference type="EC" id="2.7.1.24"/>
    </reaction>
</comment>
<keyword evidence="8" id="KW-1185">Reference proteome</keyword>
<dbReference type="GO" id="GO:0005524">
    <property type="term" value="F:ATP binding"/>
    <property type="evidence" value="ECO:0007669"/>
    <property type="project" value="UniProtKB-UniRule"/>
</dbReference>
<evidence type="ECO:0000256" key="3">
    <source>
        <dbReference type="ARBA" id="ARBA00022840"/>
    </source>
</evidence>
<dbReference type="AlphaFoldDB" id="A0A1T5LJC3"/>
<dbReference type="EC" id="2.7.1.24" evidence="5 6"/>
<protein>
    <recommendedName>
        <fullName evidence="5 6">Dephospho-CoA kinase</fullName>
        <ecNumber evidence="5 6">2.7.1.24</ecNumber>
    </recommendedName>
    <alternativeName>
        <fullName evidence="5">Dephosphocoenzyme A kinase</fullName>
    </alternativeName>
</protein>
<sequence length="200" mass="22653">MANPLQIGITGGIGSGKTLVSKIFACLGIPVYDADSHAKELMTTDGILVSQIKKEFGDLSYLSDGALNRKYLSEVVFNNQEKLDILNKLVHPRVAENYTQWVKRNSDQVYILKEAALLFETGSYQALNKIIVVHAPEEVRIKRVMHRDGRAEQQVKEIIRKQMSEEEKLKRADFILYNDESSLIIPQVLTLHNQLRTQAS</sequence>
<evidence type="ECO:0000313" key="8">
    <source>
        <dbReference type="Proteomes" id="UP000190961"/>
    </source>
</evidence>
<dbReference type="GO" id="GO:0004140">
    <property type="term" value="F:dephospho-CoA kinase activity"/>
    <property type="evidence" value="ECO:0007669"/>
    <property type="project" value="UniProtKB-UniRule"/>
</dbReference>
<dbReference type="GO" id="GO:0015937">
    <property type="term" value="P:coenzyme A biosynthetic process"/>
    <property type="evidence" value="ECO:0007669"/>
    <property type="project" value="UniProtKB-UniRule"/>
</dbReference>
<accession>A0A1T5LJC3</accession>
<dbReference type="InterPro" id="IPR027417">
    <property type="entry name" value="P-loop_NTPase"/>
</dbReference>
<gene>
    <name evidence="5" type="primary">coaE</name>
    <name evidence="7" type="ORF">SAMN05660236_3265</name>
</gene>
<dbReference type="Proteomes" id="UP000190961">
    <property type="component" value="Unassembled WGS sequence"/>
</dbReference>
<dbReference type="CDD" id="cd02022">
    <property type="entry name" value="DPCK"/>
    <property type="match status" value="1"/>
</dbReference>
<keyword evidence="5" id="KW-0963">Cytoplasm</keyword>
<evidence type="ECO:0000256" key="4">
    <source>
        <dbReference type="ARBA" id="ARBA00022993"/>
    </source>
</evidence>
<organism evidence="7 8">
    <name type="scientific">Ohtaekwangia koreensis</name>
    <dbReference type="NCBI Taxonomy" id="688867"/>
    <lineage>
        <taxon>Bacteria</taxon>
        <taxon>Pseudomonadati</taxon>
        <taxon>Bacteroidota</taxon>
        <taxon>Cytophagia</taxon>
        <taxon>Cytophagales</taxon>
        <taxon>Fulvivirgaceae</taxon>
        <taxon>Ohtaekwangia</taxon>
    </lineage>
</organism>
<dbReference type="InterPro" id="IPR001977">
    <property type="entry name" value="Depp_CoAkinase"/>
</dbReference>
<dbReference type="PROSITE" id="PS51219">
    <property type="entry name" value="DPCK"/>
    <property type="match status" value="1"/>
</dbReference>
<feature type="binding site" evidence="5">
    <location>
        <begin position="14"/>
        <end position="19"/>
    </location>
    <ligand>
        <name>ATP</name>
        <dbReference type="ChEBI" id="CHEBI:30616"/>
    </ligand>
</feature>
<dbReference type="OrthoDB" id="9812943at2"/>
<comment type="similarity">
    <text evidence="1 5">Belongs to the CoaE family.</text>
</comment>
<dbReference type="UniPathway" id="UPA00241">
    <property type="reaction ID" value="UER00356"/>
</dbReference>
<dbReference type="Pfam" id="PF01121">
    <property type="entry name" value="CoaE"/>
    <property type="match status" value="1"/>
</dbReference>
<dbReference type="Gene3D" id="3.40.50.300">
    <property type="entry name" value="P-loop containing nucleotide triphosphate hydrolases"/>
    <property type="match status" value="1"/>
</dbReference>
<keyword evidence="3 5" id="KW-0067">ATP-binding</keyword>
<reference evidence="7 8" key="1">
    <citation type="submission" date="2017-02" db="EMBL/GenBank/DDBJ databases">
        <authorList>
            <person name="Peterson S.W."/>
        </authorList>
    </citation>
    <scope>NUCLEOTIDE SEQUENCE [LARGE SCALE GENOMIC DNA]</scope>
    <source>
        <strain evidence="7 8">DSM 25262</strain>
    </source>
</reference>
<evidence type="ECO:0000313" key="7">
    <source>
        <dbReference type="EMBL" id="SKC75538.1"/>
    </source>
</evidence>
<evidence type="ECO:0000256" key="2">
    <source>
        <dbReference type="ARBA" id="ARBA00022741"/>
    </source>
</evidence>
<dbReference type="NCBIfam" id="TIGR00152">
    <property type="entry name" value="dephospho-CoA kinase"/>
    <property type="match status" value="1"/>
</dbReference>
<dbReference type="EMBL" id="FUZU01000002">
    <property type="protein sequence ID" value="SKC75538.1"/>
    <property type="molecule type" value="Genomic_DNA"/>
</dbReference>
<comment type="subcellular location">
    <subcellularLocation>
        <location evidence="5">Cytoplasm</location>
    </subcellularLocation>
</comment>
<dbReference type="RefSeq" id="WP_079687804.1">
    <property type="nucleotide sequence ID" value="NZ_FUZU01000002.1"/>
</dbReference>
<proteinExistence type="inferred from homology"/>
<keyword evidence="5 7" id="KW-0418">Kinase</keyword>